<evidence type="ECO:0000256" key="4">
    <source>
        <dbReference type="SAM" id="MobiDB-lite"/>
    </source>
</evidence>
<evidence type="ECO:0000313" key="6">
    <source>
        <dbReference type="EMBL" id="KAK4496423.1"/>
    </source>
</evidence>
<dbReference type="Gene3D" id="3.10.350.10">
    <property type="entry name" value="LysM domain"/>
    <property type="match status" value="2"/>
</dbReference>
<keyword evidence="2" id="KW-0732">Signal</keyword>
<keyword evidence="3" id="KW-0843">Virulence</keyword>
<dbReference type="InterPro" id="IPR036779">
    <property type="entry name" value="LysM_dom_sf"/>
</dbReference>
<reference evidence="6 7" key="1">
    <citation type="journal article" date="2023" name="G3 (Bethesda)">
        <title>A chromosome-level genome assembly of Zasmidium syzygii isolated from banana leaves.</title>
        <authorList>
            <person name="van Westerhoven A.C."/>
            <person name="Mehrabi R."/>
            <person name="Talebi R."/>
            <person name="Steentjes M.B.F."/>
            <person name="Corcolon B."/>
            <person name="Chong P.A."/>
            <person name="Kema G.H.J."/>
            <person name="Seidl M.F."/>
        </authorList>
    </citation>
    <scope>NUCLEOTIDE SEQUENCE [LARGE SCALE GENOMIC DNA]</scope>
    <source>
        <strain evidence="6 7">P124</strain>
    </source>
</reference>
<dbReference type="Pfam" id="PF01476">
    <property type="entry name" value="LysM"/>
    <property type="match status" value="2"/>
</dbReference>
<feature type="domain" description="LysM" evidence="5">
    <location>
        <begin position="61"/>
        <end position="105"/>
    </location>
</feature>
<evidence type="ECO:0000256" key="2">
    <source>
        <dbReference type="ARBA" id="ARBA00022729"/>
    </source>
</evidence>
<dbReference type="Proteomes" id="UP001305779">
    <property type="component" value="Unassembled WGS sequence"/>
</dbReference>
<evidence type="ECO:0000259" key="5">
    <source>
        <dbReference type="PROSITE" id="PS51782"/>
    </source>
</evidence>
<keyword evidence="1" id="KW-0147">Chitin-binding</keyword>
<dbReference type="InterPro" id="IPR018392">
    <property type="entry name" value="LysM"/>
</dbReference>
<sequence>MPQLESDSQCTNLLSGYYVCVGVPGAKTTPRTTSTALKTSTKPTSTAPEPTQSGLAANCDKYYLVASGDSCDQIETKYGISASQFSKWNPSITPTTTSPKTTTTNSGNGINTPTPTQSGMATDCNRFDLVQTGDTCDAIATKFDIPIAKFYAWNPAVGSSCQTLLIGYYVCVDRLEYKPTTTTSSNGDGIATPTPYEPGMVTNCDKL</sequence>
<proteinExistence type="predicted"/>
<dbReference type="EMBL" id="JAXOVC010000010">
    <property type="protein sequence ID" value="KAK4496423.1"/>
    <property type="molecule type" value="Genomic_DNA"/>
</dbReference>
<feature type="compositionally biased region" description="Low complexity" evidence="4">
    <location>
        <begin position="91"/>
        <end position="116"/>
    </location>
</feature>
<dbReference type="PANTHER" id="PTHR34997">
    <property type="entry name" value="AM15"/>
    <property type="match status" value="1"/>
</dbReference>
<dbReference type="SUPFAM" id="SSF54106">
    <property type="entry name" value="LysM domain"/>
    <property type="match status" value="2"/>
</dbReference>
<evidence type="ECO:0000256" key="3">
    <source>
        <dbReference type="ARBA" id="ARBA00023026"/>
    </source>
</evidence>
<protein>
    <recommendedName>
        <fullName evidence="5">LysM domain-containing protein</fullName>
    </recommendedName>
</protein>
<organism evidence="6 7">
    <name type="scientific">Zasmidium cellare</name>
    <name type="common">Wine cellar mold</name>
    <name type="synonym">Racodium cellare</name>
    <dbReference type="NCBI Taxonomy" id="395010"/>
    <lineage>
        <taxon>Eukaryota</taxon>
        <taxon>Fungi</taxon>
        <taxon>Dikarya</taxon>
        <taxon>Ascomycota</taxon>
        <taxon>Pezizomycotina</taxon>
        <taxon>Dothideomycetes</taxon>
        <taxon>Dothideomycetidae</taxon>
        <taxon>Mycosphaerellales</taxon>
        <taxon>Mycosphaerellaceae</taxon>
        <taxon>Zasmidium</taxon>
    </lineage>
</organism>
<comment type="caution">
    <text evidence="6">The sequence shown here is derived from an EMBL/GenBank/DDBJ whole genome shotgun (WGS) entry which is preliminary data.</text>
</comment>
<feature type="region of interest" description="Disordered" evidence="4">
    <location>
        <begin position="29"/>
        <end position="51"/>
    </location>
</feature>
<dbReference type="PANTHER" id="PTHR34997:SF2">
    <property type="entry name" value="LYSM DOMAIN-CONTAINING PROTEIN-RELATED"/>
    <property type="match status" value="1"/>
</dbReference>
<feature type="region of interest" description="Disordered" evidence="4">
    <location>
        <begin position="91"/>
        <end position="118"/>
    </location>
</feature>
<gene>
    <name evidence="6" type="ORF">PRZ48_012403</name>
</gene>
<dbReference type="CDD" id="cd00118">
    <property type="entry name" value="LysM"/>
    <property type="match status" value="2"/>
</dbReference>
<evidence type="ECO:0000256" key="1">
    <source>
        <dbReference type="ARBA" id="ARBA00022669"/>
    </source>
</evidence>
<dbReference type="PROSITE" id="PS51782">
    <property type="entry name" value="LYSM"/>
    <property type="match status" value="2"/>
</dbReference>
<dbReference type="InterPro" id="IPR052210">
    <property type="entry name" value="LysM1-like"/>
</dbReference>
<accession>A0ABR0E5P5</accession>
<dbReference type="SMART" id="SM00257">
    <property type="entry name" value="LysM"/>
    <property type="match status" value="2"/>
</dbReference>
<evidence type="ECO:0000313" key="7">
    <source>
        <dbReference type="Proteomes" id="UP001305779"/>
    </source>
</evidence>
<feature type="domain" description="LysM" evidence="5">
    <location>
        <begin position="126"/>
        <end position="172"/>
    </location>
</feature>
<name>A0ABR0E5P5_ZASCE</name>
<keyword evidence="7" id="KW-1185">Reference proteome</keyword>